<name>A0A8H5LYZ7_9AGAR</name>
<organism evidence="1 2">
    <name type="scientific">Collybiopsis confluens</name>
    <dbReference type="NCBI Taxonomy" id="2823264"/>
    <lineage>
        <taxon>Eukaryota</taxon>
        <taxon>Fungi</taxon>
        <taxon>Dikarya</taxon>
        <taxon>Basidiomycota</taxon>
        <taxon>Agaricomycotina</taxon>
        <taxon>Agaricomycetes</taxon>
        <taxon>Agaricomycetidae</taxon>
        <taxon>Agaricales</taxon>
        <taxon>Marasmiineae</taxon>
        <taxon>Omphalotaceae</taxon>
        <taxon>Collybiopsis</taxon>
    </lineage>
</organism>
<dbReference type="InterPro" id="IPR039254">
    <property type="entry name" value="Rds1"/>
</dbReference>
<gene>
    <name evidence="1" type="ORF">D9757_010167</name>
</gene>
<sequence>MTNVPVSDSDIHLFNFALHTEWFSLSFYNSGLARFSVKDFVNDGLSPWVYGRFQQIQDHESVHVRYLYEQVKKQGGEAAKACHYDFPHDTPTAFVEFASWLEAIGAAAYHGVTVLLDDQQFASASGSIFAIEEQHSGWIDSAVMKKEPWSGPFQVPLNPRQIMTLISPYVLSCPPGNPPLPVLYPSLRISTCVDSIESCFDNPLAINVKPGQSIQLLFKLPGKDSIPSGAEEVAIKELYAAFLTSNAGVLYVSINLASSTSLSSADSDPQSESKREDDFKILTSVSVPSELLGDAFVLITKSNSETEGLKEENMIAGLALVRVVYDSGTREMK</sequence>
<dbReference type="PANTHER" id="PTHR38705">
    <property type="entry name" value="PROTEIN RDS1"/>
    <property type="match status" value="1"/>
</dbReference>
<proteinExistence type="predicted"/>
<dbReference type="PANTHER" id="PTHR38705:SF1">
    <property type="entry name" value="PROTEIN RDS1"/>
    <property type="match status" value="1"/>
</dbReference>
<accession>A0A8H5LYZ7</accession>
<protein>
    <submittedName>
        <fullName evidence="1">Uncharacterized protein</fullName>
    </submittedName>
</protein>
<dbReference type="AlphaFoldDB" id="A0A8H5LYZ7"/>
<evidence type="ECO:0000313" key="1">
    <source>
        <dbReference type="EMBL" id="KAF5374559.1"/>
    </source>
</evidence>
<keyword evidence="2" id="KW-1185">Reference proteome</keyword>
<dbReference type="Proteomes" id="UP000518752">
    <property type="component" value="Unassembled WGS sequence"/>
</dbReference>
<comment type="caution">
    <text evidence="1">The sequence shown here is derived from an EMBL/GenBank/DDBJ whole genome shotgun (WGS) entry which is preliminary data.</text>
</comment>
<dbReference type="OrthoDB" id="1001765at2759"/>
<evidence type="ECO:0000313" key="2">
    <source>
        <dbReference type="Proteomes" id="UP000518752"/>
    </source>
</evidence>
<dbReference type="InterPro" id="IPR009078">
    <property type="entry name" value="Ferritin-like_SF"/>
</dbReference>
<dbReference type="SUPFAM" id="SSF47240">
    <property type="entry name" value="Ferritin-like"/>
    <property type="match status" value="1"/>
</dbReference>
<reference evidence="1 2" key="1">
    <citation type="journal article" date="2020" name="ISME J.">
        <title>Uncovering the hidden diversity of litter-decomposition mechanisms in mushroom-forming fungi.</title>
        <authorList>
            <person name="Floudas D."/>
            <person name="Bentzer J."/>
            <person name="Ahren D."/>
            <person name="Johansson T."/>
            <person name="Persson P."/>
            <person name="Tunlid A."/>
        </authorList>
    </citation>
    <scope>NUCLEOTIDE SEQUENCE [LARGE SCALE GENOMIC DNA]</scope>
    <source>
        <strain evidence="1 2">CBS 406.79</strain>
    </source>
</reference>
<dbReference type="EMBL" id="JAACJN010000100">
    <property type="protein sequence ID" value="KAF5374559.1"/>
    <property type="molecule type" value="Genomic_DNA"/>
</dbReference>
<dbReference type="Pfam" id="PF13668">
    <property type="entry name" value="Ferritin_2"/>
    <property type="match status" value="1"/>
</dbReference>